<evidence type="ECO:0000256" key="2">
    <source>
        <dbReference type="ARBA" id="ARBA00001113"/>
    </source>
</evidence>
<dbReference type="InterPro" id="IPR000121">
    <property type="entry name" value="PEP_util_C"/>
</dbReference>
<protein>
    <recommendedName>
        <fullName evidence="10">Phosphocarrier protein HPr</fullName>
        <ecNumber evidence="8">2.7.1.121</ecNumber>
        <ecNumber evidence="9">2.7.3.9</ecNumber>
    </recommendedName>
</protein>
<dbReference type="CDD" id="cd00367">
    <property type="entry name" value="PTS-HPr_like"/>
    <property type="match status" value="1"/>
</dbReference>
<dbReference type="PANTHER" id="PTHR46244">
    <property type="entry name" value="PHOSPHOENOLPYRUVATE-PROTEIN PHOSPHOTRANSFERASE"/>
    <property type="match status" value="1"/>
</dbReference>
<dbReference type="PROSITE" id="PS51096">
    <property type="entry name" value="PTS_EIIA_TYPE_4"/>
    <property type="match status" value="1"/>
</dbReference>
<evidence type="ECO:0000256" key="11">
    <source>
        <dbReference type="ARBA" id="ARBA00022448"/>
    </source>
</evidence>
<comment type="subunit">
    <text evidence="19">Homodimer. The dihydroxyacetone kinase complex is composed of a homodimer of DhaM, a homodimer of DhaK and the subunit DhaL.</text>
</comment>
<sequence length="919" mass="92672">MVGLVVVSHSARLAAGVAELAREMGGEVRLETAGGLEPPGEGEEAPLGTDATRVMSAIEAADDGSGDGVLVLMDLGSAVLSAEMAVELLDPALGEQVRLVAAPLVEGAVAAAVSAAGGASLDAVADEARGGLAGKAAHLGEAEGAGAAPPHAPAPPDDRRSVHPGDAQTATPPSDTVEERFAVTVSQGLHARPAARFVRTAAALSAQIEVENATTGAGPAPAGSLNAIATLGVREGHELIVRATGPDARLAVQRLREVATGGGGDAKPEVPPAPRPPPGAPPSSRPLPPGAPAGALAGIPSSPGIALGPLRRLGGEDEEELPPILDEPGGSPEEEWAVLADARATVREEVGRRRERLAREVGPEEAEILDALALVLDDGALLGPARQAIDAGRSAGRAWADAIEAIADRYRALDDPYQRERAGDVLDVGRRVLRELAADRGTPDADRGTPDANRGAAAADSGAPDAGSSRGSGRAIVVARDLTPIDAAGLDRATVAGIATAEGGPTSHGAILARALGVPAVVGLGAALLALVAPGAAAAETADAGTAGAGEVAGEASEQVAATAILDGDTGLLIPAPDPDTQRDYRDRQARAAALAEQARAAAHDPATTRDGVTVEVAANAGAPADAAEGRAAGADGVGLFRTEFAFLHRAAAPTEEEQLQIYAQAAAALDGRPLVIRTLDAGADKPLPYLGMPAEANPFLGVRGLRLGLARPELLSTQLRAIARTAAAHDNVKLMFPMVATIDELRTARTLLQQAIEQTRTTPRDGFEVGIMIEVPAAALTAVQLAHEVDFFSLGTNDLTQYVLAAERGNAALAALADGLHPAVLRLVDEVCRAARAHGRWVGVCGELAADPVAAPLLVGLGVRELSVAAPSVAAVKQAVRALDADEAAALAHAALAAESADAVRTLVVSDDGPTGRR</sequence>
<dbReference type="Gene3D" id="3.30.1340.10">
    <property type="entry name" value="HPr-like"/>
    <property type="match status" value="1"/>
</dbReference>
<dbReference type="PRINTS" id="PR01736">
    <property type="entry name" value="PHPHTRNFRASE"/>
</dbReference>
<keyword evidence="12" id="KW-0963">Cytoplasm</keyword>
<keyword evidence="18" id="KW-0460">Magnesium</keyword>
<feature type="region of interest" description="Disordered" evidence="20">
    <location>
        <begin position="143"/>
        <end position="178"/>
    </location>
</feature>
<dbReference type="RefSeq" id="WP_318600177.1">
    <property type="nucleotide sequence ID" value="NZ_JAWSTH010000099.1"/>
</dbReference>
<dbReference type="EC" id="2.7.1.121" evidence="8"/>
<feature type="region of interest" description="Disordered" evidence="20">
    <location>
        <begin position="437"/>
        <end position="471"/>
    </location>
</feature>
<comment type="function">
    <text evidence="5">General (non sugar-specific) component of the phosphoenolpyruvate-dependent sugar phosphotransferase system (sugar PTS). This major carbohydrate active-transport system catalyzes the phosphorylation of incoming sugar substrates concomitantly with their translocation across the cell membrane. The phosphoryl group from phosphoenolpyruvate (PEP) is transferred to the phosphoryl carrier protein HPr by enzyme I. Phospho-HPr then transfers it to the PTS EIIA domain.</text>
</comment>
<proteinExistence type="inferred from homology"/>
<dbReference type="InterPro" id="IPR015813">
    <property type="entry name" value="Pyrv/PenolPyrv_kinase-like_dom"/>
</dbReference>
<evidence type="ECO:0000256" key="4">
    <source>
        <dbReference type="ARBA" id="ARBA00002788"/>
    </source>
</evidence>
<reference evidence="24" key="1">
    <citation type="submission" date="2023-07" db="EMBL/GenBank/DDBJ databases">
        <title>Conexibacter stalactiti sp. nov., isolated from stalactites in a lava cave and emended description of the genus Conexibacter.</title>
        <authorList>
            <person name="Lee S.D."/>
        </authorList>
    </citation>
    <scope>NUCLEOTIDE SEQUENCE [LARGE SCALE GENOMIC DNA]</scope>
    <source>
        <strain evidence="24">KCTC 39840</strain>
    </source>
</reference>
<keyword evidence="11" id="KW-0813">Transport</keyword>
<dbReference type="Gene3D" id="3.40.50.510">
    <property type="entry name" value="Phosphotransferase system, mannose-type IIA component"/>
    <property type="match status" value="1"/>
</dbReference>
<organism evidence="23 24">
    <name type="scientific">Conexibacter stalactiti</name>
    <dbReference type="NCBI Taxonomy" id="1940611"/>
    <lineage>
        <taxon>Bacteria</taxon>
        <taxon>Bacillati</taxon>
        <taxon>Actinomycetota</taxon>
        <taxon>Thermoleophilia</taxon>
        <taxon>Solirubrobacterales</taxon>
        <taxon>Conexibacteraceae</taxon>
        <taxon>Conexibacter</taxon>
    </lineage>
</organism>
<dbReference type="SUPFAM" id="SSF52009">
    <property type="entry name" value="Phosphohistidine domain"/>
    <property type="match status" value="1"/>
</dbReference>
<comment type="catalytic activity">
    <reaction evidence="1">
        <text>L-histidyl-[protein] + phosphoenolpyruvate = N(pros)-phospho-L-histidyl-[protein] + pyruvate</text>
        <dbReference type="Rhea" id="RHEA:23880"/>
        <dbReference type="Rhea" id="RHEA-COMP:9745"/>
        <dbReference type="Rhea" id="RHEA-COMP:9746"/>
        <dbReference type="ChEBI" id="CHEBI:15361"/>
        <dbReference type="ChEBI" id="CHEBI:29979"/>
        <dbReference type="ChEBI" id="CHEBI:58702"/>
        <dbReference type="ChEBI" id="CHEBI:64837"/>
        <dbReference type="EC" id="2.7.3.9"/>
    </reaction>
</comment>
<comment type="caution">
    <text evidence="23">The sequence shown here is derived from an EMBL/GenBank/DDBJ whole genome shotgun (WGS) entry which is preliminary data.</text>
</comment>
<evidence type="ECO:0000256" key="9">
    <source>
        <dbReference type="ARBA" id="ARBA00012232"/>
    </source>
</evidence>
<comment type="cofactor">
    <cofactor evidence="3">
        <name>Mg(2+)</name>
        <dbReference type="ChEBI" id="CHEBI:18420"/>
    </cofactor>
</comment>
<dbReference type="InterPro" id="IPR036618">
    <property type="entry name" value="PtsI_HPr-bd_sf"/>
</dbReference>
<feature type="compositionally biased region" description="Low complexity" evidence="20">
    <location>
        <begin position="451"/>
        <end position="471"/>
    </location>
</feature>
<keyword evidence="13" id="KW-0762">Sugar transport</keyword>
<evidence type="ECO:0000256" key="13">
    <source>
        <dbReference type="ARBA" id="ARBA00022597"/>
    </source>
</evidence>
<dbReference type="InterPro" id="IPR000032">
    <property type="entry name" value="HPr-like"/>
</dbReference>
<dbReference type="PANTHER" id="PTHR46244:SF6">
    <property type="entry name" value="PHOSPHOENOLPYRUVATE-PROTEIN PHOSPHOTRANSFERASE"/>
    <property type="match status" value="1"/>
</dbReference>
<evidence type="ECO:0000256" key="12">
    <source>
        <dbReference type="ARBA" id="ARBA00022490"/>
    </source>
</evidence>
<dbReference type="SUPFAM" id="SSF53062">
    <property type="entry name" value="PTS system fructose IIA component-like"/>
    <property type="match status" value="1"/>
</dbReference>
<evidence type="ECO:0000256" key="16">
    <source>
        <dbReference type="ARBA" id="ARBA00022723"/>
    </source>
</evidence>
<dbReference type="InterPro" id="IPR008731">
    <property type="entry name" value="PTS_EIN"/>
</dbReference>
<gene>
    <name evidence="23" type="primary">ptsP</name>
    <name evidence="23" type="ORF">R7226_25395</name>
</gene>
<dbReference type="PRINTS" id="PR00107">
    <property type="entry name" value="PHOSPHOCPHPR"/>
</dbReference>
<dbReference type="Pfam" id="PF03610">
    <property type="entry name" value="EIIA-man"/>
    <property type="match status" value="1"/>
</dbReference>
<dbReference type="InterPro" id="IPR050499">
    <property type="entry name" value="PEP-utilizing_PTS_enzyme"/>
</dbReference>
<feature type="compositionally biased region" description="Basic and acidic residues" evidence="20">
    <location>
        <begin position="437"/>
        <end position="449"/>
    </location>
</feature>
<evidence type="ECO:0000256" key="8">
    <source>
        <dbReference type="ARBA" id="ARBA00012095"/>
    </source>
</evidence>
<evidence type="ECO:0000256" key="15">
    <source>
        <dbReference type="ARBA" id="ARBA00022683"/>
    </source>
</evidence>
<evidence type="ECO:0000256" key="18">
    <source>
        <dbReference type="ARBA" id="ARBA00022842"/>
    </source>
</evidence>
<dbReference type="PROSITE" id="PS00742">
    <property type="entry name" value="PEP_ENZYMES_2"/>
    <property type="match status" value="1"/>
</dbReference>
<feature type="compositionally biased region" description="Pro residues" evidence="20">
    <location>
        <begin position="269"/>
        <end position="291"/>
    </location>
</feature>
<dbReference type="Gene3D" id="3.20.20.60">
    <property type="entry name" value="Phosphoenolpyruvate-binding domains"/>
    <property type="match status" value="1"/>
</dbReference>
<evidence type="ECO:0000256" key="5">
    <source>
        <dbReference type="ARBA" id="ARBA00003681"/>
    </source>
</evidence>
<dbReference type="InterPro" id="IPR006318">
    <property type="entry name" value="PTS_EI-like"/>
</dbReference>
<dbReference type="InterPro" id="IPR036637">
    <property type="entry name" value="Phosphohistidine_dom_sf"/>
</dbReference>
<comment type="similarity">
    <text evidence="7">Belongs to the PEP-utilizing enzyme family.</text>
</comment>
<feature type="compositionally biased region" description="Low complexity" evidence="20">
    <location>
        <begin position="292"/>
        <end position="301"/>
    </location>
</feature>
<keyword evidence="17" id="KW-0418">Kinase</keyword>
<evidence type="ECO:0000256" key="17">
    <source>
        <dbReference type="ARBA" id="ARBA00022777"/>
    </source>
</evidence>
<evidence type="ECO:0000256" key="1">
    <source>
        <dbReference type="ARBA" id="ARBA00000683"/>
    </source>
</evidence>
<dbReference type="InterPro" id="IPR023151">
    <property type="entry name" value="PEP_util_CS"/>
</dbReference>
<evidence type="ECO:0000256" key="3">
    <source>
        <dbReference type="ARBA" id="ARBA00001946"/>
    </source>
</evidence>
<dbReference type="InterPro" id="IPR040442">
    <property type="entry name" value="Pyrv_kinase-like_dom_sf"/>
</dbReference>
<dbReference type="EC" id="2.7.3.9" evidence="9"/>
<evidence type="ECO:0000256" key="6">
    <source>
        <dbReference type="ARBA" id="ARBA00004496"/>
    </source>
</evidence>
<dbReference type="Proteomes" id="UP001284601">
    <property type="component" value="Unassembled WGS sequence"/>
</dbReference>
<comment type="catalytic activity">
    <reaction evidence="2">
        <text>dihydroxyacetone + phosphoenolpyruvate = dihydroxyacetone phosphate + pyruvate</text>
        <dbReference type="Rhea" id="RHEA:18381"/>
        <dbReference type="ChEBI" id="CHEBI:15361"/>
        <dbReference type="ChEBI" id="CHEBI:16016"/>
        <dbReference type="ChEBI" id="CHEBI:57642"/>
        <dbReference type="ChEBI" id="CHEBI:58702"/>
        <dbReference type="EC" id="2.7.1.121"/>
    </reaction>
</comment>
<feature type="domain" description="HPr" evidence="22">
    <location>
        <begin position="176"/>
        <end position="266"/>
    </location>
</feature>
<dbReference type="Pfam" id="PF05524">
    <property type="entry name" value="PEP-utilisers_N"/>
    <property type="match status" value="1"/>
</dbReference>
<keyword evidence="15" id="KW-0598">Phosphotransferase system</keyword>
<evidence type="ECO:0000259" key="21">
    <source>
        <dbReference type="PROSITE" id="PS51096"/>
    </source>
</evidence>
<feature type="region of interest" description="Disordered" evidence="20">
    <location>
        <begin position="259"/>
        <end position="301"/>
    </location>
</feature>
<dbReference type="Pfam" id="PF02896">
    <property type="entry name" value="PEP-utilizers_C"/>
    <property type="match status" value="1"/>
</dbReference>
<dbReference type="SUPFAM" id="SSF55594">
    <property type="entry name" value="HPr-like"/>
    <property type="match status" value="1"/>
</dbReference>
<name>A0ABU4HYD2_9ACTN</name>
<keyword evidence="14 23" id="KW-0808">Transferase</keyword>
<dbReference type="Pfam" id="PF00391">
    <property type="entry name" value="PEP-utilizers"/>
    <property type="match status" value="1"/>
</dbReference>
<keyword evidence="24" id="KW-1185">Reference proteome</keyword>
<feature type="domain" description="PTS EIIA type-4" evidence="21">
    <location>
        <begin position="1"/>
        <end position="147"/>
    </location>
</feature>
<evidence type="ECO:0000259" key="22">
    <source>
        <dbReference type="PROSITE" id="PS51350"/>
    </source>
</evidence>
<dbReference type="InterPro" id="IPR004701">
    <property type="entry name" value="PTS_EIIA_man-typ"/>
</dbReference>
<dbReference type="Gene3D" id="3.50.30.10">
    <property type="entry name" value="Phosphohistidine domain"/>
    <property type="match status" value="1"/>
</dbReference>
<evidence type="ECO:0000256" key="20">
    <source>
        <dbReference type="SAM" id="MobiDB-lite"/>
    </source>
</evidence>
<evidence type="ECO:0000256" key="19">
    <source>
        <dbReference type="ARBA" id="ARBA00046577"/>
    </source>
</evidence>
<dbReference type="SUPFAM" id="SSF47831">
    <property type="entry name" value="Enzyme I of the PEP:sugar phosphotransferase system HPr-binding (sub)domain"/>
    <property type="match status" value="1"/>
</dbReference>
<evidence type="ECO:0000313" key="24">
    <source>
        <dbReference type="Proteomes" id="UP001284601"/>
    </source>
</evidence>
<evidence type="ECO:0000256" key="14">
    <source>
        <dbReference type="ARBA" id="ARBA00022679"/>
    </source>
</evidence>
<dbReference type="NCBIfam" id="TIGR02364">
    <property type="entry name" value="dha_pts"/>
    <property type="match status" value="1"/>
</dbReference>
<comment type="subcellular location">
    <subcellularLocation>
        <location evidence="6">Cytoplasm</location>
    </subcellularLocation>
</comment>
<comment type="function">
    <text evidence="4">Component of the dihydroxyacetone kinase complex, which is responsible for the phosphoenolpyruvate (PEP)-dependent phosphorylation of dihydroxyacetone. DhaM serves as the phosphoryl donor. Is phosphorylated by phosphoenolpyruvate in an EI- and HPr-dependent reaction, and a phosphorelay system on histidine residues finally leads to phosphoryl transfer to DhaL and dihydroxyacetone.</text>
</comment>
<dbReference type="SUPFAM" id="SSF51621">
    <property type="entry name" value="Phosphoenolpyruvate/pyruvate domain"/>
    <property type="match status" value="1"/>
</dbReference>
<dbReference type="Gene3D" id="1.10.274.10">
    <property type="entry name" value="PtsI, HPr-binding domain"/>
    <property type="match status" value="1"/>
</dbReference>
<keyword evidence="16" id="KW-0479">Metal-binding</keyword>
<dbReference type="InterPro" id="IPR035895">
    <property type="entry name" value="HPr-like_sf"/>
</dbReference>
<evidence type="ECO:0000256" key="10">
    <source>
        <dbReference type="ARBA" id="ARBA00020422"/>
    </source>
</evidence>
<dbReference type="InterPro" id="IPR012844">
    <property type="entry name" value="DhaM_N"/>
</dbReference>
<reference evidence="23 24" key="2">
    <citation type="submission" date="2023-10" db="EMBL/GenBank/DDBJ databases">
        <authorList>
            <person name="Han X.F."/>
        </authorList>
    </citation>
    <scope>NUCLEOTIDE SEQUENCE [LARGE SCALE GENOMIC DNA]</scope>
    <source>
        <strain evidence="23 24">KCTC 39840</strain>
    </source>
</reference>
<dbReference type="EMBL" id="JAWSTH010000099">
    <property type="protein sequence ID" value="MDW5597712.1"/>
    <property type="molecule type" value="Genomic_DNA"/>
</dbReference>
<dbReference type="Pfam" id="PF00381">
    <property type="entry name" value="PTS-HPr"/>
    <property type="match status" value="1"/>
</dbReference>
<accession>A0ABU4HYD2</accession>
<evidence type="ECO:0000313" key="23">
    <source>
        <dbReference type="EMBL" id="MDW5597712.1"/>
    </source>
</evidence>
<dbReference type="NCBIfam" id="TIGR01417">
    <property type="entry name" value="PTS_I_fam"/>
    <property type="match status" value="1"/>
</dbReference>
<dbReference type="InterPro" id="IPR008279">
    <property type="entry name" value="PEP-util_enz_mobile_dom"/>
</dbReference>
<evidence type="ECO:0000256" key="7">
    <source>
        <dbReference type="ARBA" id="ARBA00007837"/>
    </source>
</evidence>
<dbReference type="PROSITE" id="PS51350">
    <property type="entry name" value="PTS_HPR_DOM"/>
    <property type="match status" value="1"/>
</dbReference>
<dbReference type="InterPro" id="IPR036662">
    <property type="entry name" value="PTS_EIIA_man-typ_sf"/>
</dbReference>
<dbReference type="InterPro" id="IPR001020">
    <property type="entry name" value="PTS_HPr_His_P_site"/>
</dbReference>
<dbReference type="PROSITE" id="PS00369">
    <property type="entry name" value="PTS_HPR_HIS"/>
    <property type="match status" value="1"/>
</dbReference>
<dbReference type="GO" id="GO:0008965">
    <property type="term" value="F:phosphoenolpyruvate-protein phosphotransferase activity"/>
    <property type="evidence" value="ECO:0007669"/>
    <property type="project" value="UniProtKB-EC"/>
</dbReference>